<evidence type="ECO:0000256" key="3">
    <source>
        <dbReference type="ARBA" id="ARBA00022827"/>
    </source>
</evidence>
<dbReference type="Proteomes" id="UP000620596">
    <property type="component" value="Unassembled WGS sequence"/>
</dbReference>
<evidence type="ECO:0000256" key="4">
    <source>
        <dbReference type="ARBA" id="ARBA00023002"/>
    </source>
</evidence>
<dbReference type="PANTHER" id="PTHR48105">
    <property type="entry name" value="THIOREDOXIN REDUCTASE 1-RELATED-RELATED"/>
    <property type="match status" value="1"/>
</dbReference>
<dbReference type="AlphaFoldDB" id="A0A916S4P8"/>
<sequence>MNHSKVLILGSGPAGYTAAVYAARANLNPVLITGIAQGGQLMTTTDVDNWPADAMGVQGPDLMQRFLEHAERFKTQIIFDHINKVDFSQRPFTLTGDSGTYTCDTLIIATGASAKYLGLPSETAFMGRGVSGCATCDGFFYRDQKVCVVGGGNTAVEEALYLSNIASKVVLVHRRDKFKAEAILIDKLHEKVAAGKIELKLHQILDEVLGDGAGVNGVRLKSTQSGTTEDIALQGCFIAIGHQPNTDIFAGQLEMKDGYIITKTGLQGFATMTSVPGVFAAGDVQDHVYRQAITSAGTGCMAALDAQRFLEQS</sequence>
<keyword evidence="2 7" id="KW-0285">Flavoprotein</keyword>
<dbReference type="GO" id="GO:0004791">
    <property type="term" value="F:thioredoxin-disulfide reductase (NADPH) activity"/>
    <property type="evidence" value="ECO:0007669"/>
    <property type="project" value="UniProtKB-UniRule"/>
</dbReference>
<keyword evidence="5" id="KW-1015">Disulfide bond</keyword>
<evidence type="ECO:0000313" key="10">
    <source>
        <dbReference type="EMBL" id="GGA84089.1"/>
    </source>
</evidence>
<dbReference type="EC" id="1.8.1.9" evidence="7"/>
<dbReference type="SUPFAM" id="SSF51905">
    <property type="entry name" value="FAD/NAD(P)-binding domain"/>
    <property type="match status" value="1"/>
</dbReference>
<keyword evidence="4 7" id="KW-0560">Oxidoreductase</keyword>
<comment type="subunit">
    <text evidence="7">Homodimer.</text>
</comment>
<dbReference type="RefSeq" id="WP_188705446.1">
    <property type="nucleotide sequence ID" value="NZ_BMIG01000001.1"/>
</dbReference>
<dbReference type="InterPro" id="IPR023753">
    <property type="entry name" value="FAD/NAD-binding_dom"/>
</dbReference>
<gene>
    <name evidence="10" type="primary">trxB</name>
    <name evidence="10" type="ORF">GCM10011496_00690</name>
</gene>
<evidence type="ECO:0000256" key="8">
    <source>
        <dbReference type="RuleBase" id="RU003881"/>
    </source>
</evidence>
<dbReference type="GO" id="GO:0019430">
    <property type="term" value="P:removal of superoxide radicals"/>
    <property type="evidence" value="ECO:0007669"/>
    <property type="project" value="UniProtKB-UniRule"/>
</dbReference>
<keyword evidence="8" id="KW-0521">NADP</keyword>
<name>A0A916S4P8_9BURK</name>
<dbReference type="PRINTS" id="PR00368">
    <property type="entry name" value="FADPNR"/>
</dbReference>
<dbReference type="InterPro" id="IPR008255">
    <property type="entry name" value="Pyr_nucl-diS_OxRdtase_2_AS"/>
</dbReference>
<evidence type="ECO:0000256" key="7">
    <source>
        <dbReference type="RuleBase" id="RU003880"/>
    </source>
</evidence>
<dbReference type="InterPro" id="IPR005982">
    <property type="entry name" value="Thioredox_Rdtase"/>
</dbReference>
<comment type="catalytic activity">
    <reaction evidence="7">
        <text>[thioredoxin]-dithiol + NADP(+) = [thioredoxin]-disulfide + NADPH + H(+)</text>
        <dbReference type="Rhea" id="RHEA:20345"/>
        <dbReference type="Rhea" id="RHEA-COMP:10698"/>
        <dbReference type="Rhea" id="RHEA-COMP:10700"/>
        <dbReference type="ChEBI" id="CHEBI:15378"/>
        <dbReference type="ChEBI" id="CHEBI:29950"/>
        <dbReference type="ChEBI" id="CHEBI:50058"/>
        <dbReference type="ChEBI" id="CHEBI:57783"/>
        <dbReference type="ChEBI" id="CHEBI:58349"/>
        <dbReference type="EC" id="1.8.1.9"/>
    </reaction>
</comment>
<comment type="similarity">
    <text evidence="1 7">Belongs to the class-II pyridine nucleotide-disulfide oxidoreductase family.</text>
</comment>
<dbReference type="InterPro" id="IPR036188">
    <property type="entry name" value="FAD/NAD-bd_sf"/>
</dbReference>
<reference evidence="10" key="1">
    <citation type="journal article" date="2014" name="Int. J. Syst. Evol. Microbiol.">
        <title>Complete genome sequence of Corynebacterium casei LMG S-19264T (=DSM 44701T), isolated from a smear-ripened cheese.</title>
        <authorList>
            <consortium name="US DOE Joint Genome Institute (JGI-PGF)"/>
            <person name="Walter F."/>
            <person name="Albersmeier A."/>
            <person name="Kalinowski J."/>
            <person name="Ruckert C."/>
        </authorList>
    </citation>
    <scope>NUCLEOTIDE SEQUENCE</scope>
    <source>
        <strain evidence="10">CGMCC 1.15322</strain>
    </source>
</reference>
<dbReference type="Gene3D" id="3.50.50.60">
    <property type="entry name" value="FAD/NAD(P)-binding domain"/>
    <property type="match status" value="2"/>
</dbReference>
<feature type="domain" description="FAD/NAD(P)-binding" evidence="9">
    <location>
        <begin position="5"/>
        <end position="298"/>
    </location>
</feature>
<evidence type="ECO:0000259" key="9">
    <source>
        <dbReference type="Pfam" id="PF07992"/>
    </source>
</evidence>
<keyword evidence="6 7" id="KW-0676">Redox-active center</keyword>
<evidence type="ECO:0000313" key="11">
    <source>
        <dbReference type="Proteomes" id="UP000620596"/>
    </source>
</evidence>
<dbReference type="EMBL" id="BMIG01000001">
    <property type="protein sequence ID" value="GGA84089.1"/>
    <property type="molecule type" value="Genomic_DNA"/>
</dbReference>
<protein>
    <recommendedName>
        <fullName evidence="7">Thioredoxin reductase</fullName>
        <ecNumber evidence="7">1.8.1.9</ecNumber>
    </recommendedName>
</protein>
<dbReference type="Pfam" id="PF07992">
    <property type="entry name" value="Pyr_redox_2"/>
    <property type="match status" value="1"/>
</dbReference>
<evidence type="ECO:0000256" key="6">
    <source>
        <dbReference type="ARBA" id="ARBA00023284"/>
    </source>
</evidence>
<dbReference type="PROSITE" id="PS00573">
    <property type="entry name" value="PYRIDINE_REDOX_2"/>
    <property type="match status" value="1"/>
</dbReference>
<dbReference type="PRINTS" id="PR00469">
    <property type="entry name" value="PNDRDTASEII"/>
</dbReference>
<dbReference type="NCBIfam" id="TIGR01292">
    <property type="entry name" value="TRX_reduct"/>
    <property type="match status" value="1"/>
</dbReference>
<keyword evidence="11" id="KW-1185">Reference proteome</keyword>
<proteinExistence type="inferred from homology"/>
<dbReference type="GO" id="GO:0005737">
    <property type="term" value="C:cytoplasm"/>
    <property type="evidence" value="ECO:0007669"/>
    <property type="project" value="InterPro"/>
</dbReference>
<evidence type="ECO:0000256" key="1">
    <source>
        <dbReference type="ARBA" id="ARBA00009333"/>
    </source>
</evidence>
<reference evidence="10" key="2">
    <citation type="submission" date="2020-09" db="EMBL/GenBank/DDBJ databases">
        <authorList>
            <person name="Sun Q."/>
            <person name="Zhou Y."/>
        </authorList>
    </citation>
    <scope>NUCLEOTIDE SEQUENCE</scope>
    <source>
        <strain evidence="10">CGMCC 1.15322</strain>
    </source>
</reference>
<comment type="caution">
    <text evidence="10">The sequence shown here is derived from an EMBL/GenBank/DDBJ whole genome shotgun (WGS) entry which is preliminary data.</text>
</comment>
<evidence type="ECO:0000256" key="5">
    <source>
        <dbReference type="ARBA" id="ARBA00023157"/>
    </source>
</evidence>
<organism evidence="10 11">
    <name type="scientific">Polaromonas eurypsychrophila</name>
    <dbReference type="NCBI Taxonomy" id="1614635"/>
    <lineage>
        <taxon>Bacteria</taxon>
        <taxon>Pseudomonadati</taxon>
        <taxon>Pseudomonadota</taxon>
        <taxon>Betaproteobacteria</taxon>
        <taxon>Burkholderiales</taxon>
        <taxon>Comamonadaceae</taxon>
        <taxon>Polaromonas</taxon>
    </lineage>
</organism>
<evidence type="ECO:0000256" key="2">
    <source>
        <dbReference type="ARBA" id="ARBA00022630"/>
    </source>
</evidence>
<keyword evidence="3 7" id="KW-0274">FAD</keyword>
<accession>A0A916S4P8</accession>
<dbReference type="InterPro" id="IPR050097">
    <property type="entry name" value="Ferredoxin-NADP_redctase_2"/>
</dbReference>
<comment type="cofactor">
    <cofactor evidence="8">
        <name>FAD</name>
        <dbReference type="ChEBI" id="CHEBI:57692"/>
    </cofactor>
    <text evidence="8">Binds 1 FAD per subunit.</text>
</comment>